<keyword evidence="5" id="KW-0411">Iron-sulfur</keyword>
<keyword evidence="6" id="KW-1133">Transmembrane helix</keyword>
<feature type="domain" description="4Fe-4S ferredoxin-type" evidence="7">
    <location>
        <begin position="369"/>
        <end position="400"/>
    </location>
</feature>
<keyword evidence="3" id="KW-0560">Oxidoreductase</keyword>
<feature type="transmembrane region" description="Helical" evidence="6">
    <location>
        <begin position="54"/>
        <end position="76"/>
    </location>
</feature>
<dbReference type="PATRIC" id="fig|880071.3.peg.1838"/>
<reference evidence="9" key="1">
    <citation type="submission" date="2012-06" db="EMBL/GenBank/DDBJ databases">
        <title>The complete genome of Flexibacter litoralis DSM 6794.</title>
        <authorList>
            <person name="Lucas S."/>
            <person name="Copeland A."/>
            <person name="Lapidus A."/>
            <person name="Glavina del Rio T."/>
            <person name="Dalin E."/>
            <person name="Tice H."/>
            <person name="Bruce D."/>
            <person name="Goodwin L."/>
            <person name="Pitluck S."/>
            <person name="Peters L."/>
            <person name="Ovchinnikova G."/>
            <person name="Lu M."/>
            <person name="Kyrpides N."/>
            <person name="Mavromatis K."/>
            <person name="Ivanova N."/>
            <person name="Brettin T."/>
            <person name="Detter J.C."/>
            <person name="Han C."/>
            <person name="Larimer F."/>
            <person name="Land M."/>
            <person name="Hauser L."/>
            <person name="Markowitz V."/>
            <person name="Cheng J.-F."/>
            <person name="Hugenholtz P."/>
            <person name="Woyke T."/>
            <person name="Wu D."/>
            <person name="Spring S."/>
            <person name="Lang E."/>
            <person name="Kopitz M."/>
            <person name="Brambilla E."/>
            <person name="Klenk H.-P."/>
            <person name="Eisen J.A."/>
        </authorList>
    </citation>
    <scope>NUCLEOTIDE SEQUENCE [LARGE SCALE GENOMIC DNA]</scope>
    <source>
        <strain evidence="9">ATCC 23117 / DSM 6794 / NBRC 15988 / NCIMB 1366 / Sio-4</strain>
    </source>
</reference>
<dbReference type="GO" id="GO:0016491">
    <property type="term" value="F:oxidoreductase activity"/>
    <property type="evidence" value="ECO:0007669"/>
    <property type="project" value="UniProtKB-KW"/>
</dbReference>
<keyword evidence="9" id="KW-1185">Reference proteome</keyword>
<evidence type="ECO:0000256" key="6">
    <source>
        <dbReference type="SAM" id="Phobius"/>
    </source>
</evidence>
<dbReference type="eggNOG" id="COG1150">
    <property type="taxonomic scope" value="Bacteria"/>
</dbReference>
<proteinExistence type="predicted"/>
<keyword evidence="4" id="KW-0408">Iron</keyword>
<evidence type="ECO:0000259" key="7">
    <source>
        <dbReference type="PROSITE" id="PS51379"/>
    </source>
</evidence>
<dbReference type="InterPro" id="IPR036197">
    <property type="entry name" value="NarG-like_sf"/>
</dbReference>
<evidence type="ECO:0000313" key="9">
    <source>
        <dbReference type="Proteomes" id="UP000006054"/>
    </source>
</evidence>
<dbReference type="InterPro" id="IPR017900">
    <property type="entry name" value="4Fe4S_Fe_S_CS"/>
</dbReference>
<evidence type="ECO:0000256" key="5">
    <source>
        <dbReference type="ARBA" id="ARBA00023014"/>
    </source>
</evidence>
<gene>
    <name evidence="8" type="ordered locus">Fleli_1857</name>
</gene>
<dbReference type="Pfam" id="PF13187">
    <property type="entry name" value="Fer4_9"/>
    <property type="match status" value="1"/>
</dbReference>
<dbReference type="InterPro" id="IPR009051">
    <property type="entry name" value="Helical_ferredxn"/>
</dbReference>
<dbReference type="SUPFAM" id="SSF103501">
    <property type="entry name" value="Respiratory nitrate reductase 1 gamma chain"/>
    <property type="match status" value="1"/>
</dbReference>
<dbReference type="GO" id="GO:0051539">
    <property type="term" value="F:4 iron, 4 sulfur cluster binding"/>
    <property type="evidence" value="ECO:0007669"/>
    <property type="project" value="UniProtKB-KW"/>
</dbReference>
<protein>
    <recommendedName>
        <fullName evidence="7">4Fe-4S ferredoxin-type domain-containing protein</fullName>
    </recommendedName>
</protein>
<dbReference type="GO" id="GO:0005886">
    <property type="term" value="C:plasma membrane"/>
    <property type="evidence" value="ECO:0007669"/>
    <property type="project" value="TreeGrafter"/>
</dbReference>
<keyword evidence="6" id="KW-0472">Membrane</keyword>
<dbReference type="HOGENOM" id="CLU_619292_0_0_10"/>
<dbReference type="STRING" id="880071.Fleli_1857"/>
<evidence type="ECO:0000256" key="4">
    <source>
        <dbReference type="ARBA" id="ARBA00023004"/>
    </source>
</evidence>
<dbReference type="SUPFAM" id="SSF46548">
    <property type="entry name" value="alpha-helical ferredoxin"/>
    <property type="match status" value="1"/>
</dbReference>
<dbReference type="Gene3D" id="1.20.950.20">
    <property type="entry name" value="Transmembrane di-heme cytochromes, Chain C"/>
    <property type="match status" value="1"/>
</dbReference>
<dbReference type="InterPro" id="IPR051460">
    <property type="entry name" value="HdrC_iron-sulfur_subunit"/>
</dbReference>
<evidence type="ECO:0000256" key="3">
    <source>
        <dbReference type="ARBA" id="ARBA00023002"/>
    </source>
</evidence>
<keyword evidence="2" id="KW-0479">Metal-binding</keyword>
<dbReference type="AlphaFoldDB" id="I4AJX0"/>
<dbReference type="Proteomes" id="UP000006054">
    <property type="component" value="Chromosome"/>
</dbReference>
<dbReference type="PANTHER" id="PTHR43255">
    <property type="entry name" value="IRON-SULFUR-BINDING OXIDOREDUCTASE FADF-RELATED-RELATED"/>
    <property type="match status" value="1"/>
</dbReference>
<feature type="domain" description="4Fe-4S ferredoxin-type" evidence="7">
    <location>
        <begin position="305"/>
        <end position="336"/>
    </location>
</feature>
<accession>I4AJX0</accession>
<dbReference type="InterPro" id="IPR017896">
    <property type="entry name" value="4Fe4S_Fe-S-bd"/>
</dbReference>
<dbReference type="GO" id="GO:0046872">
    <property type="term" value="F:metal ion binding"/>
    <property type="evidence" value="ECO:0007669"/>
    <property type="project" value="UniProtKB-KW"/>
</dbReference>
<sequence length="451" mass="51370">MLFVTALLVTAGIIFSRYKYIRRNIELGKSWKGEHNPAERLRLMILIAFGQKKMFARPAIGIMHFIVYAGFLLINIEVLEIVIDGISGHHRIFAPLLGATIYQILVGFFELMALGVLTMCVIFLIRRNIVKVERFDKPEMKGWGHLDANIILVFEIVLMFFLFTMNATDSILQERAMDLVTNIDAAHYKTFDTPVYFLVSQVLTPLYDGLTTTQLVLLERAAWWFHIVGIMIFAIYVTYSKHLHIFLAFPNVYFTRLAPKGEMNNMPSITKEVKISMGMEEPDADAGMEDEIPSFGAKDVTDLTWRNILDAYTCTQCGRCTDVCPANMTGKKLSPRKIVMNVRQRADEIGQRMDEMGEYYKPDNKMLYGDYVTKEELMACTSCNACVDACPVNISPLEPILEMRRYVAMEEADVPDAWKAMLTSVGNNGAPWAFAPTERFKWADEMKNSDK</sequence>
<feature type="transmembrane region" description="Helical" evidence="6">
    <location>
        <begin position="221"/>
        <end position="239"/>
    </location>
</feature>
<evidence type="ECO:0000256" key="2">
    <source>
        <dbReference type="ARBA" id="ARBA00022723"/>
    </source>
</evidence>
<dbReference type="KEGG" id="fli:Fleli_1857"/>
<dbReference type="PROSITE" id="PS00198">
    <property type="entry name" value="4FE4S_FER_1"/>
    <property type="match status" value="1"/>
</dbReference>
<evidence type="ECO:0000256" key="1">
    <source>
        <dbReference type="ARBA" id="ARBA00022485"/>
    </source>
</evidence>
<organism evidence="8 9">
    <name type="scientific">Bernardetia litoralis (strain ATCC 23117 / DSM 6794 / NBRC 15988 / NCIMB 1366 / Fx l1 / Sio-4)</name>
    <name type="common">Flexibacter litoralis</name>
    <dbReference type="NCBI Taxonomy" id="880071"/>
    <lineage>
        <taxon>Bacteria</taxon>
        <taxon>Pseudomonadati</taxon>
        <taxon>Bacteroidota</taxon>
        <taxon>Cytophagia</taxon>
        <taxon>Cytophagales</taxon>
        <taxon>Bernardetiaceae</taxon>
        <taxon>Bernardetia</taxon>
    </lineage>
</organism>
<feature type="transmembrane region" description="Helical" evidence="6">
    <location>
        <begin position="146"/>
        <end position="165"/>
    </location>
</feature>
<name>I4AJX0_BERLS</name>
<dbReference type="OrthoDB" id="9769677at2"/>
<dbReference type="PROSITE" id="PS51379">
    <property type="entry name" value="4FE4S_FER_2"/>
    <property type="match status" value="2"/>
</dbReference>
<keyword evidence="6" id="KW-0812">Transmembrane</keyword>
<evidence type="ECO:0000313" key="8">
    <source>
        <dbReference type="EMBL" id="AFM04255.1"/>
    </source>
</evidence>
<dbReference type="Gene3D" id="1.10.1060.10">
    <property type="entry name" value="Alpha-helical ferredoxin"/>
    <property type="match status" value="1"/>
</dbReference>
<dbReference type="EMBL" id="CP003345">
    <property type="protein sequence ID" value="AFM04255.1"/>
    <property type="molecule type" value="Genomic_DNA"/>
</dbReference>
<keyword evidence="1" id="KW-0004">4Fe-4S</keyword>
<dbReference type="PANTHER" id="PTHR43255:SF1">
    <property type="entry name" value="IRON-SULFUR-BINDING OXIDOREDUCTASE FADF-RELATED"/>
    <property type="match status" value="1"/>
</dbReference>
<feature type="transmembrane region" description="Helical" evidence="6">
    <location>
        <begin position="96"/>
        <end position="125"/>
    </location>
</feature>